<dbReference type="EMBL" id="ML121544">
    <property type="protein sequence ID" value="RPB23825.1"/>
    <property type="molecule type" value="Genomic_DNA"/>
</dbReference>
<evidence type="ECO:0000256" key="10">
    <source>
        <dbReference type="SAM" id="MobiDB-lite"/>
    </source>
</evidence>
<proteinExistence type="inferred from homology"/>
<evidence type="ECO:0000256" key="4">
    <source>
        <dbReference type="ARBA" id="ARBA00022684"/>
    </source>
</evidence>
<dbReference type="Pfam" id="PF00248">
    <property type="entry name" value="Aldo_ket_red"/>
    <property type="match status" value="1"/>
</dbReference>
<comment type="pathway">
    <text evidence="1">Sulfur metabolism; glutathione biosynthesis; glutathione from L-cysteine and L-glutamate: step 1/2.</text>
</comment>
<dbReference type="AlphaFoldDB" id="A0A3N4M0H0"/>
<dbReference type="InterPro" id="IPR023210">
    <property type="entry name" value="NADP_OxRdtase_dom"/>
</dbReference>
<dbReference type="Proteomes" id="UP000267821">
    <property type="component" value="Unassembled WGS sequence"/>
</dbReference>
<evidence type="ECO:0000313" key="12">
    <source>
        <dbReference type="EMBL" id="RPB23825.1"/>
    </source>
</evidence>
<keyword evidence="4" id="KW-0317">Glutathione biosynthesis</keyword>
<dbReference type="InParanoid" id="A0A3N4M0H0"/>
<reference evidence="12 13" key="1">
    <citation type="journal article" date="2018" name="Nat. Ecol. Evol.">
        <title>Pezizomycetes genomes reveal the molecular basis of ectomycorrhizal truffle lifestyle.</title>
        <authorList>
            <person name="Murat C."/>
            <person name="Payen T."/>
            <person name="Noel B."/>
            <person name="Kuo A."/>
            <person name="Morin E."/>
            <person name="Chen J."/>
            <person name="Kohler A."/>
            <person name="Krizsan K."/>
            <person name="Balestrini R."/>
            <person name="Da Silva C."/>
            <person name="Montanini B."/>
            <person name="Hainaut M."/>
            <person name="Levati E."/>
            <person name="Barry K.W."/>
            <person name="Belfiori B."/>
            <person name="Cichocki N."/>
            <person name="Clum A."/>
            <person name="Dockter R.B."/>
            <person name="Fauchery L."/>
            <person name="Guy J."/>
            <person name="Iotti M."/>
            <person name="Le Tacon F."/>
            <person name="Lindquist E.A."/>
            <person name="Lipzen A."/>
            <person name="Malagnac F."/>
            <person name="Mello A."/>
            <person name="Molinier V."/>
            <person name="Miyauchi S."/>
            <person name="Poulain J."/>
            <person name="Riccioni C."/>
            <person name="Rubini A."/>
            <person name="Sitrit Y."/>
            <person name="Splivallo R."/>
            <person name="Traeger S."/>
            <person name="Wang M."/>
            <person name="Zifcakova L."/>
            <person name="Wipf D."/>
            <person name="Zambonelli A."/>
            <person name="Paolocci F."/>
            <person name="Nowrousian M."/>
            <person name="Ottonello S."/>
            <person name="Baldrian P."/>
            <person name="Spatafora J.W."/>
            <person name="Henrissat B."/>
            <person name="Nagy L.G."/>
            <person name="Aury J.M."/>
            <person name="Wincker P."/>
            <person name="Grigoriev I.V."/>
            <person name="Bonfante P."/>
            <person name="Martin F.M."/>
        </authorList>
    </citation>
    <scope>NUCLEOTIDE SEQUENCE [LARGE SCALE GENOMIC DNA]</scope>
    <source>
        <strain evidence="12 13">ATCC MYA-4762</strain>
    </source>
</reference>
<evidence type="ECO:0000256" key="1">
    <source>
        <dbReference type="ARBA" id="ARBA00005006"/>
    </source>
</evidence>
<evidence type="ECO:0000256" key="2">
    <source>
        <dbReference type="ARBA" id="ARBA00008612"/>
    </source>
</evidence>
<dbReference type="GO" id="GO:0006750">
    <property type="term" value="P:glutathione biosynthetic process"/>
    <property type="evidence" value="ECO:0007669"/>
    <property type="project" value="UniProtKB-UniPathway"/>
</dbReference>
<evidence type="ECO:0000256" key="5">
    <source>
        <dbReference type="ARBA" id="ARBA00023002"/>
    </source>
</evidence>
<comment type="similarity">
    <text evidence="2">Belongs to the aldo/keto reductase family. Glutamate--cysteine ligase light chain subfamily.</text>
</comment>
<organism evidence="12 13">
    <name type="scientific">Terfezia boudieri ATCC MYA-4762</name>
    <dbReference type="NCBI Taxonomy" id="1051890"/>
    <lineage>
        <taxon>Eukaryota</taxon>
        <taxon>Fungi</taxon>
        <taxon>Dikarya</taxon>
        <taxon>Ascomycota</taxon>
        <taxon>Pezizomycotina</taxon>
        <taxon>Pezizomycetes</taxon>
        <taxon>Pezizales</taxon>
        <taxon>Pezizaceae</taxon>
        <taxon>Terfezia</taxon>
    </lineage>
</organism>
<dbReference type="InterPro" id="IPR032963">
    <property type="entry name" value="Gclm"/>
</dbReference>
<evidence type="ECO:0000313" key="13">
    <source>
        <dbReference type="Proteomes" id="UP000267821"/>
    </source>
</evidence>
<feature type="compositionally biased region" description="Low complexity" evidence="10">
    <location>
        <begin position="304"/>
        <end position="323"/>
    </location>
</feature>
<dbReference type="STRING" id="1051890.A0A3N4M0H0"/>
<protein>
    <recommendedName>
        <fullName evidence="8">GCS light chain</fullName>
    </recommendedName>
    <alternativeName>
        <fullName evidence="6">Gamma-ECS regulatory subunit</fullName>
    </alternativeName>
    <alternativeName>
        <fullName evidence="9">Gamma-glutamylcysteine synthetase regulatory subunit</fullName>
    </alternativeName>
    <alternativeName>
        <fullName evidence="7">Glutamate--cysteine ligase modifier subunit</fullName>
    </alternativeName>
</protein>
<sequence length="420" mass="45658">MNNLHLRVRGRRVADITTGTTEKNERTEGADRRAGDASGSADEGFEGFTRELFGGRPGYFCTYLVDLLARQNRNTCRDFPPSQTYHLRYPHTPQSPPTMATPAPAPRLLLLRTGNIITSSLPPPNPTSSTSTELLTTLLTTLQHARSHSPSSWTKLLPTGTLLAPATLSPTPPSLSESRDAYDLTVKLFYLPNVPSEDRNQHTLDAVKLVCEVLGVGRIDLLNVAFPGVGFDAEDEVPKDTIAGAQQEEEGEVDEETKSFLATYSTLESLVHSNLISRIGLSEFGSSRLSHLLRGLGFSPSITNTPTTAAPSSTVNTTSSPPTRVRPSVVQINVRDCCVVPRELIHYAKREGIQLLTHNDSGEVLTAPGLQRVISESGIFESTSTPKATVVPLWVAKYTAVVRDRSVVENKGYIAMASIR</sequence>
<evidence type="ECO:0000256" key="3">
    <source>
        <dbReference type="ARBA" id="ARBA00011532"/>
    </source>
</evidence>
<evidence type="ECO:0000256" key="8">
    <source>
        <dbReference type="ARBA" id="ARBA00031732"/>
    </source>
</evidence>
<evidence type="ECO:0000259" key="11">
    <source>
        <dbReference type="Pfam" id="PF00248"/>
    </source>
</evidence>
<dbReference type="GO" id="GO:0035226">
    <property type="term" value="F:glutamate-cysteine ligase catalytic subunit binding"/>
    <property type="evidence" value="ECO:0007669"/>
    <property type="project" value="InterPro"/>
</dbReference>
<comment type="subunit">
    <text evidence="3">Heterodimer of a catalytic heavy chain and a regulatory light chain.</text>
</comment>
<dbReference type="OrthoDB" id="5596051at2759"/>
<name>A0A3N4M0H0_9PEZI</name>
<dbReference type="UniPathway" id="UPA00142">
    <property type="reaction ID" value="UER00209"/>
</dbReference>
<dbReference type="GO" id="GO:0017109">
    <property type="term" value="C:glutamate-cysteine ligase complex"/>
    <property type="evidence" value="ECO:0007669"/>
    <property type="project" value="TreeGrafter"/>
</dbReference>
<dbReference type="SUPFAM" id="SSF51430">
    <property type="entry name" value="NAD(P)-linked oxidoreductase"/>
    <property type="match status" value="1"/>
</dbReference>
<dbReference type="PANTHER" id="PTHR13295:SF4">
    <property type="entry name" value="GLUTAMATE--CYSTEINE LIGASE REGULATORY SUBUNIT"/>
    <property type="match status" value="1"/>
</dbReference>
<evidence type="ECO:0000256" key="9">
    <source>
        <dbReference type="ARBA" id="ARBA00032926"/>
    </source>
</evidence>
<evidence type="ECO:0000256" key="6">
    <source>
        <dbReference type="ARBA" id="ARBA00030406"/>
    </source>
</evidence>
<keyword evidence="5" id="KW-0560">Oxidoreductase</keyword>
<evidence type="ECO:0000256" key="7">
    <source>
        <dbReference type="ARBA" id="ARBA00031154"/>
    </source>
</evidence>
<dbReference type="Gene3D" id="3.20.20.100">
    <property type="entry name" value="NADP-dependent oxidoreductase domain"/>
    <property type="match status" value="1"/>
</dbReference>
<feature type="compositionally biased region" description="Basic and acidic residues" evidence="10">
    <location>
        <begin position="22"/>
        <end position="35"/>
    </location>
</feature>
<accession>A0A3N4M0H0</accession>
<keyword evidence="13" id="KW-1185">Reference proteome</keyword>
<gene>
    <name evidence="12" type="ORF">L211DRAFT_224044</name>
</gene>
<feature type="region of interest" description="Disordered" evidence="10">
    <location>
        <begin position="304"/>
        <end position="324"/>
    </location>
</feature>
<dbReference type="GO" id="GO:0030234">
    <property type="term" value="F:enzyme regulator activity"/>
    <property type="evidence" value="ECO:0007669"/>
    <property type="project" value="TreeGrafter"/>
</dbReference>
<feature type="domain" description="NADP-dependent oxidoreductase" evidence="11">
    <location>
        <begin position="177"/>
        <end position="357"/>
    </location>
</feature>
<dbReference type="PANTHER" id="PTHR13295">
    <property type="entry name" value="GLUTAMATE CYSTEINE LIGASE REGULATORY SUBUNIT"/>
    <property type="match status" value="1"/>
</dbReference>
<feature type="compositionally biased region" description="Basic residues" evidence="10">
    <location>
        <begin position="1"/>
        <end position="11"/>
    </location>
</feature>
<dbReference type="InterPro" id="IPR036812">
    <property type="entry name" value="NAD(P)_OxRdtase_dom_sf"/>
</dbReference>
<feature type="region of interest" description="Disordered" evidence="10">
    <location>
        <begin position="1"/>
        <end position="44"/>
    </location>
</feature>